<evidence type="ECO:0000256" key="5">
    <source>
        <dbReference type="SAM" id="MobiDB-lite"/>
    </source>
</evidence>
<comment type="function">
    <text evidence="4">Component of the exocyst complex involved in the docking of exocytic vesicles with fusion sites on the plasma membrane.</text>
</comment>
<name>A0A8S1H363_9PELO</name>
<dbReference type="InterPro" id="IPR039682">
    <property type="entry name" value="Sec8/EXOC4"/>
</dbReference>
<dbReference type="GO" id="GO:0090522">
    <property type="term" value="P:vesicle tethering involved in exocytosis"/>
    <property type="evidence" value="ECO:0007669"/>
    <property type="project" value="UniProtKB-UniRule"/>
</dbReference>
<dbReference type="InterPro" id="IPR007191">
    <property type="entry name" value="Sec8_exocyst_N"/>
</dbReference>
<gene>
    <name evidence="7" type="ORF">CAUJ_LOCUS5661</name>
</gene>
<dbReference type="Pfam" id="PF04048">
    <property type="entry name" value="Sec8_N"/>
    <property type="match status" value="1"/>
</dbReference>
<dbReference type="GO" id="GO:0045202">
    <property type="term" value="C:synapse"/>
    <property type="evidence" value="ECO:0007669"/>
    <property type="project" value="TreeGrafter"/>
</dbReference>
<dbReference type="GO" id="GO:0007268">
    <property type="term" value="P:chemical synaptic transmission"/>
    <property type="evidence" value="ECO:0007669"/>
    <property type="project" value="TreeGrafter"/>
</dbReference>
<dbReference type="EMBL" id="CAJGYM010000012">
    <property type="protein sequence ID" value="CAD6189742.1"/>
    <property type="molecule type" value="Genomic_DNA"/>
</dbReference>
<dbReference type="PANTHER" id="PTHR14146:SF0">
    <property type="entry name" value="EXOCYST COMPLEX COMPONENT 4"/>
    <property type="match status" value="1"/>
</dbReference>
<feature type="domain" description="Exocyst complex component Sec8 N-terminal" evidence="6">
    <location>
        <begin position="61"/>
        <end position="147"/>
    </location>
</feature>
<organism evidence="7 8">
    <name type="scientific">Caenorhabditis auriculariae</name>
    <dbReference type="NCBI Taxonomy" id="2777116"/>
    <lineage>
        <taxon>Eukaryota</taxon>
        <taxon>Metazoa</taxon>
        <taxon>Ecdysozoa</taxon>
        <taxon>Nematoda</taxon>
        <taxon>Chromadorea</taxon>
        <taxon>Rhabditida</taxon>
        <taxon>Rhabditina</taxon>
        <taxon>Rhabditomorpha</taxon>
        <taxon>Rhabditoidea</taxon>
        <taxon>Rhabditidae</taxon>
        <taxon>Peloderinae</taxon>
        <taxon>Caenorhabditis</taxon>
    </lineage>
</organism>
<dbReference type="GO" id="GO:0000145">
    <property type="term" value="C:exocyst"/>
    <property type="evidence" value="ECO:0007669"/>
    <property type="project" value="UniProtKB-UniRule"/>
</dbReference>
<keyword evidence="3 4" id="KW-0268">Exocytosis</keyword>
<evidence type="ECO:0000256" key="1">
    <source>
        <dbReference type="ARBA" id="ARBA00010470"/>
    </source>
</evidence>
<evidence type="ECO:0000313" key="8">
    <source>
        <dbReference type="Proteomes" id="UP000835052"/>
    </source>
</evidence>
<keyword evidence="2 4" id="KW-0813">Transport</keyword>
<dbReference type="Proteomes" id="UP000835052">
    <property type="component" value="Unassembled WGS sequence"/>
</dbReference>
<evidence type="ECO:0000256" key="2">
    <source>
        <dbReference type="ARBA" id="ARBA00022448"/>
    </source>
</evidence>
<evidence type="ECO:0000256" key="4">
    <source>
        <dbReference type="RuleBase" id="RU367079"/>
    </source>
</evidence>
<dbReference type="GO" id="GO:0006893">
    <property type="term" value="P:Golgi to plasma membrane transport"/>
    <property type="evidence" value="ECO:0007669"/>
    <property type="project" value="TreeGrafter"/>
</dbReference>
<dbReference type="PANTHER" id="PTHR14146">
    <property type="entry name" value="EXOCYST COMPLEX COMPONENT 4"/>
    <property type="match status" value="1"/>
</dbReference>
<dbReference type="AlphaFoldDB" id="A0A8S1H363"/>
<evidence type="ECO:0000313" key="7">
    <source>
        <dbReference type="EMBL" id="CAD6189742.1"/>
    </source>
</evidence>
<dbReference type="OrthoDB" id="272977at2759"/>
<dbReference type="GO" id="GO:0006904">
    <property type="term" value="P:vesicle docking involved in exocytosis"/>
    <property type="evidence" value="ECO:0007669"/>
    <property type="project" value="InterPro"/>
</dbReference>
<evidence type="ECO:0000259" key="6">
    <source>
        <dbReference type="Pfam" id="PF04048"/>
    </source>
</evidence>
<proteinExistence type="inferred from homology"/>
<keyword evidence="4" id="KW-0653">Protein transport</keyword>
<accession>A0A8S1H363</accession>
<dbReference type="GO" id="GO:0032584">
    <property type="term" value="C:growth cone membrane"/>
    <property type="evidence" value="ECO:0007669"/>
    <property type="project" value="TreeGrafter"/>
</dbReference>
<comment type="similarity">
    <text evidence="1 4">Belongs to the SEC8 family.</text>
</comment>
<reference evidence="7" key="1">
    <citation type="submission" date="2020-10" db="EMBL/GenBank/DDBJ databases">
        <authorList>
            <person name="Kikuchi T."/>
        </authorList>
    </citation>
    <scope>NUCLEOTIDE SEQUENCE</scope>
    <source>
        <strain evidence="7">NKZ352</strain>
    </source>
</reference>
<dbReference type="GO" id="GO:0015031">
    <property type="term" value="P:protein transport"/>
    <property type="evidence" value="ECO:0007669"/>
    <property type="project" value="UniProtKB-KW"/>
</dbReference>
<sequence>MNENGGKPVAATRRNVPKPSGGGESGLLINVIRTLTSSVSEDQRELEKARLEKGFKDSGALIDRLVKNHQTDVEKCLDSFRDVSAGISNCRERMHNVRNALQTCSSLLELRRDDLKKLWMENAQQKHICDILAQLEELKDAPKKIDALVLRGSYQEAAKIVTNSRATLNGRLSVIEGLSQLRIQIEKSTSVLIEKINELIVSMIVVEPFEQHLFNIVRSLPEQKALQNEYCSILLDHSKQPPPAESLKDRLKNAVRALSELEEGHWDIDRLILLCKNSIDRQVAHSVTVMRVRGNIDENLAGDESHLSQLIQMVVAQLETSCSKHVLFAQIMEEFIPNKRIIPAYWDAAQAAVEALVSDHLDVNPLLSTTKQTSMNTKKPLFRFDATACASATSVVSSTSQNLVVVCKPSAYNIVVMFPWLSRLMESIEKQLDESPCQLRRFLHSFVMEMFVERVKASLAERIEVALRSSSGDTKILPSCLKVFELCKEVHGLIVSMDVYADRFAALWLLLLTDYYKSMSDMFDAMTPPPADADGTSVRRMKLSATWAADDDISRLLMSLPNWAAASASPLTPVAESEMDVRDRNKRESEILISNLGTQTQNKMKFSQLITEMSDVRAFAALHESLRWFSDQIKSLVESLPQHVRTALSGCMVQVRLKDGQIMDNESVIDAIGECVKRLETISDSCLLILHIELRVHCFFHLLPLAKHRNTSAHDEVDPEVVTLSRDLQDFHNVLKEVLSQSKLRYVFDGLGHLCAAIFIHLSQYMPRLTEPGKKRVCRNVWGLQQRLSQMTARREAELDRARAFFDLLLTYDPDSLLNVITDKKSMFSPIELSHLLALAVRSDPTLASQHGALEQRQLQLNAILKRSAS</sequence>
<dbReference type="GO" id="GO:0006612">
    <property type="term" value="P:protein targeting to membrane"/>
    <property type="evidence" value="ECO:0007669"/>
    <property type="project" value="UniProtKB-UniRule"/>
</dbReference>
<comment type="caution">
    <text evidence="7">The sequence shown here is derived from an EMBL/GenBank/DDBJ whole genome shotgun (WGS) entry which is preliminary data.</text>
</comment>
<keyword evidence="8" id="KW-1185">Reference proteome</keyword>
<protein>
    <recommendedName>
        <fullName evidence="4">Exocyst complex component Sec8</fullName>
    </recommendedName>
</protein>
<feature type="region of interest" description="Disordered" evidence="5">
    <location>
        <begin position="1"/>
        <end position="23"/>
    </location>
</feature>
<evidence type="ECO:0000256" key="3">
    <source>
        <dbReference type="ARBA" id="ARBA00022483"/>
    </source>
</evidence>